<feature type="compositionally biased region" description="Polar residues" evidence="2">
    <location>
        <begin position="85"/>
        <end position="100"/>
    </location>
</feature>
<evidence type="ECO:0000313" key="5">
    <source>
        <dbReference type="Proteomes" id="UP000243686"/>
    </source>
</evidence>
<dbReference type="EMBL" id="KV891608">
    <property type="protein sequence ID" value="OON23112.1"/>
    <property type="molecule type" value="Genomic_DNA"/>
</dbReference>
<feature type="region of interest" description="Disordered" evidence="2">
    <location>
        <begin position="479"/>
        <end position="523"/>
    </location>
</feature>
<feature type="compositionally biased region" description="Polar residues" evidence="2">
    <location>
        <begin position="54"/>
        <end position="63"/>
    </location>
</feature>
<organism evidence="4 5">
    <name type="scientific">Opisthorchis viverrini</name>
    <name type="common">Southeast Asian liver fluke</name>
    <dbReference type="NCBI Taxonomy" id="6198"/>
    <lineage>
        <taxon>Eukaryota</taxon>
        <taxon>Metazoa</taxon>
        <taxon>Spiralia</taxon>
        <taxon>Lophotrochozoa</taxon>
        <taxon>Platyhelminthes</taxon>
        <taxon>Trematoda</taxon>
        <taxon>Digenea</taxon>
        <taxon>Opisthorchiida</taxon>
        <taxon>Opisthorchiata</taxon>
        <taxon>Opisthorchiidae</taxon>
        <taxon>Opisthorchis</taxon>
    </lineage>
</organism>
<feature type="compositionally biased region" description="Polar residues" evidence="2">
    <location>
        <begin position="750"/>
        <end position="760"/>
    </location>
</feature>
<dbReference type="Proteomes" id="UP000243686">
    <property type="component" value="Unassembled WGS sequence"/>
</dbReference>
<proteinExistence type="inferred from homology"/>
<evidence type="ECO:0000256" key="1">
    <source>
        <dbReference type="ARBA" id="ARBA00008309"/>
    </source>
</evidence>
<dbReference type="InterPro" id="IPR039630">
    <property type="entry name" value="FAM149"/>
</dbReference>
<protein>
    <recommendedName>
        <fullName evidence="3">DUF3719 domain-containing protein</fullName>
    </recommendedName>
</protein>
<dbReference type="PANTHER" id="PTHR31997">
    <property type="entry name" value="AGAP003710-PA"/>
    <property type="match status" value="1"/>
</dbReference>
<name>A0A1S8X8V1_OPIVI</name>
<dbReference type="Pfam" id="PF12516">
    <property type="entry name" value="DUF3719"/>
    <property type="match status" value="1"/>
</dbReference>
<feature type="region of interest" description="Disordered" evidence="2">
    <location>
        <begin position="747"/>
        <end position="767"/>
    </location>
</feature>
<feature type="region of interest" description="Disordered" evidence="2">
    <location>
        <begin position="81"/>
        <end position="106"/>
    </location>
</feature>
<feature type="compositionally biased region" description="Basic and acidic residues" evidence="2">
    <location>
        <begin position="599"/>
        <end position="611"/>
    </location>
</feature>
<feature type="region of interest" description="Disordered" evidence="2">
    <location>
        <begin position="545"/>
        <end position="624"/>
    </location>
</feature>
<feature type="region of interest" description="Disordered" evidence="2">
    <location>
        <begin position="169"/>
        <end position="200"/>
    </location>
</feature>
<evidence type="ECO:0000259" key="3">
    <source>
        <dbReference type="Pfam" id="PF12516"/>
    </source>
</evidence>
<feature type="region of interest" description="Disordered" evidence="2">
    <location>
        <begin position="26"/>
        <end position="63"/>
    </location>
</feature>
<feature type="compositionally biased region" description="Polar residues" evidence="2">
    <location>
        <begin position="169"/>
        <end position="197"/>
    </location>
</feature>
<accession>A0A1S8X8V1</accession>
<dbReference type="AlphaFoldDB" id="A0A1S8X8V1"/>
<evidence type="ECO:0000313" key="4">
    <source>
        <dbReference type="EMBL" id="OON23112.1"/>
    </source>
</evidence>
<comment type="similarity">
    <text evidence="1">Belongs to the FAM149 family.</text>
</comment>
<feature type="domain" description="DUF3719" evidence="3">
    <location>
        <begin position="439"/>
        <end position="482"/>
    </location>
</feature>
<gene>
    <name evidence="4" type="ORF">X801_00976</name>
</gene>
<dbReference type="PANTHER" id="PTHR31997:SF1">
    <property type="entry name" value="AGAP003710-PA"/>
    <property type="match status" value="1"/>
</dbReference>
<reference evidence="4 5" key="1">
    <citation type="submission" date="2015-03" db="EMBL/GenBank/DDBJ databases">
        <title>Draft genome of the nematode, Opisthorchis viverrini.</title>
        <authorList>
            <person name="Mitreva M."/>
        </authorList>
    </citation>
    <scope>NUCLEOTIDE SEQUENCE [LARGE SCALE GENOMIC DNA]</scope>
    <source>
        <strain evidence="4">Khon Kaen</strain>
    </source>
</reference>
<keyword evidence="5" id="KW-1185">Reference proteome</keyword>
<feature type="compositionally biased region" description="Pro residues" evidence="2">
    <location>
        <begin position="563"/>
        <end position="573"/>
    </location>
</feature>
<evidence type="ECO:0000256" key="2">
    <source>
        <dbReference type="SAM" id="MobiDB-lite"/>
    </source>
</evidence>
<dbReference type="InterPro" id="IPR022194">
    <property type="entry name" value="DUF3719"/>
</dbReference>
<sequence length="1184" mass="128928">MVGDCIQSTFIIYDLEITWISYHPTRRQSERKLDSTGSPNVTHKALRKSKEVKSATTAPVASSSEDNGVSVLMTVGISGLGIHQPTRQPKTKGSFSSAQLGSEKGDATTATRFGTFFGSFPRNGIKRSSSIFVKRRGNNGAAAYKNPSLAQQCLRTGVVSGTNLRLARTATSTNHSDPSRLTISQSPQTEDQPTSVSGFEEETVLIEREPSKESVVSAWLLQCNNASLSLDDTEDAVKEPQYSIKNVKLFDVPEDRAQLFGSSVESAPGASESELQEVTPKRFLYPTDVTIRFADPVPSKLTESKNFVKSARFTPTTGKELRRDETQTTHFLDSHPVRTAALHSVQNAESSQSCEDDPNDHIEENANHITDWASVSSSEWGDEMCEFDRQQASRVQQMFDQIDRVLYDGCTTGWPTTEGTDTPDRSTSPAMQLQDEYNLSQLEDECQDWLQRFLHLRVVGVKVPAKDETSSICSITRSSQSPCTKADYPTPTQPVNKSNGVTGPVGYSRTGKSCSPNQDSPSIQVGLNKQLRHSDAQNLCLIRTTGIHGHPSPSTASHKKPRTPTPTVEPPEAIPSCSKRSGSSDSVKRIHVSIPSHTRGSEDPGTYHEEIPTVDPSTSGPSFDKQKVTTLQKFPRTIPMSSSPLGKGAFAAPTDSVSRHAVTRSCQDTKRTTIIKQLLAEEIRKDLIVWLQEAVCCTTPPLNLNTTATGVTSENHIRHGNVRPNLHQQMHSENIVHEQSACLLGKESADPSSKVPTHHSTAARAQGSVYHQATNASELTDLLRISAKSLQHRERTVWNEAQDTGVLKVVQPLVATTMAEQHSGEPVCNIRSPVQNRLSPQPHTCFPASGAQRQISGLHCKPTTFSGRRLVHPSGMSQGEVTFCPPGSGVIGVAANLHIGGRLAPLERSRPCTNAPNNYPQLSEDPITQICPLPVHGSNSVHLGGPRNKTHHLPSANASSCAHNTVGPTPLTISVSAVVDPQHGRSCTLPPLCNTTQTLSTLAGQNAPSHAGASVGSLPSTKVQHNQYARAGAPVQTTISTTTHSNLQHALPLQHQHTPALRVTNSNLVTQQLNNSGMVNPASKRHVRCRQLSGVTQTKISNKSTSTVLSQPKTCPRYWRPHSSISLPWMVEESRINHIDRSRSTLMLPSFTVEVEHSSSKRFIHWEAGRTSEDKIRSLGDRLK</sequence>
<feature type="compositionally biased region" description="Polar residues" evidence="2">
    <location>
        <begin position="510"/>
        <end position="523"/>
    </location>
</feature>